<sequence length="2032" mass="225872">DISEQLDDIMNNVHRIIARYSVDLNLFSGKNISLKEYRKKKKASVLEDIATYANVAEIREKILAYTLAWLEEWNAVLSEATVMDVDEHYHWIAQMEMLPDTLKTIESNVKTLVQFGTSFLEEKERQKKKTLSRGTLWKPWKERITKRPATAHALRPDQMISDEFATNTKVSEIQDMLQELIGTAMFNRLENNVIKYISSTILNLSKALSTVKEELKILNLQCTNMYTDETSTKEKELFLKIIQDFSEENEMLQQKLQDAEEKYEQRIQSKVVSEQALPTSSVLKELSGPSPQLPLAIMKDGGIDSILAKEFENITEEAQRKGTGGSGMMKDSAVSYAAQVEMTSDVTKQQHPLPENKQMRPSEDTSEGIAIDSIPLKKDDGSQGDDQYRSQKRKRRKSSYVRKTFGSNLRDNKGEQKVTEAKSNQYSELPALEKKINGMKSFSEVKSRSSAKSKNQHFPSTELKSQGGKSETSSMWEQLRKFKHELLFDKSPERKEESAIDPRDRESQREMSGQMEPLRKIHLGTSEPQREKIKQKKHQASSKTTTNKEKTQKKEMLDKEVKFHKLKSPSKMAKETSVSTRALESPEIKSEQNNLEEFQKAIMAFLKQKIDNVGKPFDKKTGLKEEESLKRAEMEKLGVIKAKMEEYFQKVAETITKILRKYKVIKKEGQFGKQPMKHKKVVSFMPGLHFQKSSVHTKSESSDFLSQESIDPVTKNLVQMILAEIESERDVPAVSRIEKDHKEKEKQRSEEYLQEGQEEMSGRSLRHQLLEERNLWKESYEKINMNLEEKMSWLQLKTGKQGQQRQLQWQEEEVWKKQQKQEIPKQIEHDKEQDQRRKEEEQWKPKQQWLEARKQTMSKQRMLLEEVKGEMVTQSQKAEKLQALKKGREKEMGEWLSKTKDQGRDREEDLMKMVTQTSMTLSPRRRNNLEDGLGLYQGKESHTNLKTPEDIPDKKKRTPRTPPTSEQSTPPGSFPISGQPLTNYISLIPEQAQDLGTTLIPQQAQDLGIPLIPQQAQAGEITLTPHQAKDLGITLTSQKAQDLGITLIPQQAQARGITLTPQQAQALGISLTPQQAQAQGITLTPQQAQALGISLTTQQTQAQGITLTPQQAQALGISLTPQQLQAQGITLTPQQVQDLGITLTPQQARAQGITLTPQQAQDLGITLTPQQAQDLGITLTPQQAQALGISLTPQQAQAQGITLTPQQSQDLGITLTPQQAQDLGISLTPQQAQAQGITLTPQQAQDLGITLTPQQAQDLGITLTPQQAQALGISLTPQQAQAQGITLTPQQAQALGISLTPQQLQAQGITLTPQQAQALGISLTPQQVQDLGITLTPQQTQAQGITLTPQQAQALGISLTPQQAQAQGITLTPQQAQDLGITLTPQQAQDLGISLTPQQAQAQSLGVPLIPGQAQSLQNQLVPEWAQALMFTLTPKKAQTLSITLTHEQAQAAGITLIPDQTQALGVPLTPDQAQVLEVPLTEEQAWKLGAPTTPEKVQVTPNTITLDQFQALGVTSSLQQAQALGVPLTLEQAQALGVSITPENAWVSAVILSPEQTQALESPITLEQAQALGVSLPQEQFLKSGIPLTLDKASTLQSPLSLEQGQPLSHATSAPSTQRPFQKTQASLSTGQSITSRLPPSLRQPLASSAPMAEKSSVFGVSSTPLPISRPPLRQGPFVAGKSPEMGIQLPAPQIHPSSRKTLVCRGRSTLRQLLAPEVPSTSGQLPISRALPTPEQPLISEVPPTSGQIPSLWAPLFSGQPLVPVVSSIPRELLESEQPQAFQPPAIPGQSPHLQAPFTLGQHQAPWILPGQASPLLIPPTPKHPPTLWTLEGLSSSVARKRLAIISSLKSKPAWVHPGAPDFQVSQVPLKQLRTFQSYLANYRTLGSQTPYSDEGALPTLMKSRTSLPFLTIQPLKTSQISPSEWDQKSRFPPIDRSWIPTSVSGTKKPKMMISPASPQELEEKRYFVDVEAQRKNLILLNQATKTSGLPSQLHTTAKNLIIETLHVDMVRLGYLFRKYIAYRLIQRAR</sequence>
<feature type="compositionally biased region" description="Basic and acidic residues" evidence="2">
    <location>
        <begin position="939"/>
        <end position="953"/>
    </location>
</feature>
<dbReference type="Pfam" id="PF20870">
    <property type="entry name" value="FAM186A-B_N"/>
    <property type="match status" value="1"/>
</dbReference>
<feature type="non-terminal residue" evidence="6">
    <location>
        <position position="1"/>
    </location>
</feature>
<feature type="compositionally biased region" description="Basic residues" evidence="2">
    <location>
        <begin position="390"/>
        <end position="400"/>
    </location>
</feature>
<evidence type="ECO:0000259" key="3">
    <source>
        <dbReference type="Pfam" id="PF20865"/>
    </source>
</evidence>
<evidence type="ECO:0000313" key="5">
    <source>
        <dbReference type="Proteomes" id="UP000189704"/>
    </source>
</evidence>
<feature type="region of interest" description="Disordered" evidence="2">
    <location>
        <begin position="1598"/>
        <end position="1655"/>
    </location>
</feature>
<feature type="region of interest" description="Disordered" evidence="2">
    <location>
        <begin position="818"/>
        <end position="851"/>
    </location>
</feature>
<feature type="compositionally biased region" description="Polar residues" evidence="2">
    <location>
        <begin position="1598"/>
        <end position="1639"/>
    </location>
</feature>
<dbReference type="GeneID" id="103260610"/>
<feature type="compositionally biased region" description="Basic and acidic residues" evidence="2">
    <location>
        <begin position="546"/>
        <end position="563"/>
    </location>
</feature>
<feature type="domain" description="FAM186A/B N-terminal" evidence="4">
    <location>
        <begin position="1"/>
        <end position="216"/>
    </location>
</feature>
<dbReference type="Pfam" id="PF20869">
    <property type="entry name" value="FAM186A_PQQAQ"/>
    <property type="match status" value="7"/>
</dbReference>
<gene>
    <name evidence="6" type="primary">FAM186A</name>
</gene>
<evidence type="ECO:0000256" key="2">
    <source>
        <dbReference type="SAM" id="MobiDB-lite"/>
    </source>
</evidence>
<dbReference type="InterPro" id="IPR049144">
    <property type="entry name" value="FAM186A_B_N"/>
</dbReference>
<dbReference type="PANTHER" id="PTHR33590">
    <property type="entry name" value="GLUTENIN, HIGH MOLECULAR WEIGHT SUBUNIT PW212-RELATED PROTEIN"/>
    <property type="match status" value="1"/>
</dbReference>
<feature type="compositionally biased region" description="Basic and acidic residues" evidence="2">
    <location>
        <begin position="375"/>
        <end position="389"/>
    </location>
</feature>
<proteinExistence type="predicted"/>
<dbReference type="InterPro" id="IPR049146">
    <property type="entry name" value="FAM186A_B_C"/>
</dbReference>
<evidence type="ECO:0000256" key="1">
    <source>
        <dbReference type="SAM" id="Coils"/>
    </source>
</evidence>
<evidence type="ECO:0000259" key="4">
    <source>
        <dbReference type="Pfam" id="PF20870"/>
    </source>
</evidence>
<dbReference type="CTD" id="121006"/>
<feature type="compositionally biased region" description="Basic and acidic residues" evidence="2">
    <location>
        <begin position="735"/>
        <end position="751"/>
    </location>
</feature>
<protein>
    <submittedName>
        <fullName evidence="6">Protein FAM186A</fullName>
    </submittedName>
</protein>
<keyword evidence="1" id="KW-0175">Coiled coil</keyword>
<feature type="domain" description="FAM186A/B C-terminal" evidence="3">
    <location>
        <begin position="1966"/>
        <end position="2032"/>
    </location>
</feature>
<feature type="compositionally biased region" description="Basic and acidic residues" evidence="2">
    <location>
        <begin position="410"/>
        <end position="420"/>
    </location>
</feature>
<reference evidence="6" key="1">
    <citation type="submission" date="2025-08" db="UniProtKB">
        <authorList>
            <consortium name="RefSeq"/>
        </authorList>
    </citation>
    <scope>IDENTIFICATION</scope>
</reference>
<feature type="coiled-coil region" evidence="1">
    <location>
        <begin position="201"/>
        <end position="269"/>
    </location>
</feature>
<dbReference type="RefSeq" id="XP_008056438.1">
    <property type="nucleotide sequence ID" value="XM_008058247.1"/>
</dbReference>
<organism evidence="5 6">
    <name type="scientific">Carlito syrichta</name>
    <name type="common">Philippine tarsier</name>
    <name type="synonym">Tarsius syrichta</name>
    <dbReference type="NCBI Taxonomy" id="1868482"/>
    <lineage>
        <taxon>Eukaryota</taxon>
        <taxon>Metazoa</taxon>
        <taxon>Chordata</taxon>
        <taxon>Craniata</taxon>
        <taxon>Vertebrata</taxon>
        <taxon>Euteleostomi</taxon>
        <taxon>Mammalia</taxon>
        <taxon>Eutheria</taxon>
        <taxon>Euarchontoglires</taxon>
        <taxon>Primates</taxon>
        <taxon>Haplorrhini</taxon>
        <taxon>Tarsiiformes</taxon>
        <taxon>Tarsiidae</taxon>
        <taxon>Carlito</taxon>
    </lineage>
</organism>
<feature type="compositionally biased region" description="Basic and acidic residues" evidence="2">
    <location>
        <begin position="818"/>
        <end position="844"/>
    </location>
</feature>
<evidence type="ECO:0000313" key="6">
    <source>
        <dbReference type="RefSeq" id="XP_008056438.1"/>
    </source>
</evidence>
<dbReference type="Pfam" id="PF20865">
    <property type="entry name" value="FAM186A-B_C"/>
    <property type="match status" value="1"/>
</dbReference>
<feature type="region of interest" description="Disordered" evidence="2">
    <location>
        <begin position="735"/>
        <end position="764"/>
    </location>
</feature>
<feature type="compositionally biased region" description="Basic and acidic residues" evidence="2">
    <location>
        <begin position="877"/>
        <end position="911"/>
    </location>
</feature>
<dbReference type="OrthoDB" id="9942939at2759"/>
<feature type="region of interest" description="Disordered" evidence="2">
    <location>
        <begin position="877"/>
        <end position="981"/>
    </location>
</feature>
<name>A0A1U7TJ56_CARSF</name>
<dbReference type="KEGG" id="csyr:103260610"/>
<feature type="region of interest" description="Disordered" evidence="2">
    <location>
        <begin position="343"/>
        <end position="588"/>
    </location>
</feature>
<accession>A0A1U7TJ56</accession>
<dbReference type="STRING" id="1868482.ENSTSYP00000028443"/>
<feature type="compositionally biased region" description="Basic and acidic residues" evidence="2">
    <location>
        <begin position="478"/>
        <end position="509"/>
    </location>
</feature>
<feature type="compositionally biased region" description="Polar residues" evidence="2">
    <location>
        <begin position="456"/>
        <end position="476"/>
    </location>
</feature>
<dbReference type="InterPro" id="IPR049147">
    <property type="entry name" value="FAM186A_PQQAQ"/>
</dbReference>
<keyword evidence="5" id="KW-1185">Reference proteome</keyword>
<dbReference type="Proteomes" id="UP000189704">
    <property type="component" value="Unplaced"/>
</dbReference>
<dbReference type="PANTHER" id="PTHR33590:SF2">
    <property type="entry name" value="PROTEIN FAM186A"/>
    <property type="match status" value="1"/>
</dbReference>